<dbReference type="STRING" id="27349.A0A0L6UPF9"/>
<dbReference type="OrthoDB" id="2506088at2759"/>
<dbReference type="PANTHER" id="PTHR31912:SF34">
    <property type="entry name" value="NOTOCHORD-RELATED PROTEIN"/>
    <property type="match status" value="1"/>
</dbReference>
<gene>
    <name evidence="1" type="ORF">VP01_4824g1</name>
</gene>
<evidence type="ECO:0000313" key="1">
    <source>
        <dbReference type="EMBL" id="KNZ49730.1"/>
    </source>
</evidence>
<keyword evidence="2" id="KW-1185">Reference proteome</keyword>
<evidence type="ECO:0000313" key="2">
    <source>
        <dbReference type="Proteomes" id="UP000037035"/>
    </source>
</evidence>
<protein>
    <submittedName>
        <fullName evidence="1">Uncharacterized protein</fullName>
    </submittedName>
</protein>
<name>A0A0L6UPF9_9BASI</name>
<sequence>YLMGCLILGHLNNVMSRSMYEHLSSILSASSLLLPCWSTIRRKRYNLSLENIIGSELANPYVVNHLEFYPHDPRGKNIYALYQSQKWGGELDPEYRVQMVAYEGKHFYIFEPVGLSTTSEDILVPIHFYKYQETLFAKCIAPRYAPMIGTTEHPGAVEVQIPGNIHFSSKYLIEVLVLHFEKIYSEIRTFRGDLYVQKCGHSLISSGNGIKPHKIPIPNPWRVWAQGKIICHVPITLYADDMLGNTSKQWKKHVSYCMTMSVLSPQMTNMEYNCPFITKYNQAGPLELAEAIVEDMKQLFPLFSELATLGCVSHDCSLKEDVLFMTIPLCFLADSPMAAKVTNTLHPGASNNPCRICHLICPQGTVKKWNTTIQLTKELWTSSQTEKETEFEKKQQLYGLRDRINFEIIGLKNKRYDERCRIMEIESNHEDRIYNPFLKFKVFDGCKDTPVEILHLKVAQLIQIEARWRAFNTDGLNIPPIHSKYMVSHYNSFVGKEFRIVFQAAPFVYFPFMNNQQKDIWKSMCHLSRLALLTQIDDMEEHITKIKIHIQNFLYHVCLMTGRCANKPKFHMLLHFPDSKRRFEPASFFSTEKFESYNGIIRTSLVHSNCLSPGRDLAISFSNSQVLRLLFSGA</sequence>
<dbReference type="AlphaFoldDB" id="A0A0L6UPF9"/>
<comment type="caution">
    <text evidence="1">The sequence shown here is derived from an EMBL/GenBank/DDBJ whole genome shotgun (WGS) entry which is preliminary data.</text>
</comment>
<dbReference type="PANTHER" id="PTHR31912">
    <property type="entry name" value="IP13529P"/>
    <property type="match status" value="1"/>
</dbReference>
<reference evidence="1 2" key="1">
    <citation type="submission" date="2015-08" db="EMBL/GenBank/DDBJ databases">
        <title>Next Generation Sequencing and Analysis of the Genome of Puccinia sorghi L Schw, the Causal Agent of Maize Common Rust.</title>
        <authorList>
            <person name="Rochi L."/>
            <person name="Burguener G."/>
            <person name="Darino M."/>
            <person name="Turjanski A."/>
            <person name="Kreff E."/>
            <person name="Dieguez M.J."/>
            <person name="Sacco F."/>
        </authorList>
    </citation>
    <scope>NUCLEOTIDE SEQUENCE [LARGE SCALE GENOMIC DNA]</scope>
    <source>
        <strain evidence="1 2">RO10H11247</strain>
    </source>
</reference>
<organism evidence="1 2">
    <name type="scientific">Puccinia sorghi</name>
    <dbReference type="NCBI Taxonomy" id="27349"/>
    <lineage>
        <taxon>Eukaryota</taxon>
        <taxon>Fungi</taxon>
        <taxon>Dikarya</taxon>
        <taxon>Basidiomycota</taxon>
        <taxon>Pucciniomycotina</taxon>
        <taxon>Pucciniomycetes</taxon>
        <taxon>Pucciniales</taxon>
        <taxon>Pucciniaceae</taxon>
        <taxon>Puccinia</taxon>
    </lineage>
</organism>
<dbReference type="EMBL" id="LAVV01009970">
    <property type="protein sequence ID" value="KNZ49730.1"/>
    <property type="molecule type" value="Genomic_DNA"/>
</dbReference>
<accession>A0A0L6UPF9</accession>
<dbReference type="VEuPathDB" id="FungiDB:VP01_4824g1"/>
<dbReference type="Proteomes" id="UP000037035">
    <property type="component" value="Unassembled WGS sequence"/>
</dbReference>
<feature type="non-terminal residue" evidence="1">
    <location>
        <position position="1"/>
    </location>
</feature>
<proteinExistence type="predicted"/>